<dbReference type="GO" id="GO:0030246">
    <property type="term" value="F:carbohydrate binding"/>
    <property type="evidence" value="ECO:0007669"/>
    <property type="project" value="UniProtKB-KW"/>
</dbReference>
<dbReference type="SUPFAM" id="SSF49899">
    <property type="entry name" value="Concanavalin A-like lectins/glucanases"/>
    <property type="match status" value="1"/>
</dbReference>
<dbReference type="Proteomes" id="UP000027120">
    <property type="component" value="Unassembled WGS sequence"/>
</dbReference>
<evidence type="ECO:0000313" key="6">
    <source>
        <dbReference type="Proteomes" id="UP000027120"/>
    </source>
</evidence>
<feature type="domain" description="Legume lectin" evidence="4">
    <location>
        <begin position="6"/>
        <end position="91"/>
    </location>
</feature>
<dbReference type="InterPro" id="IPR013320">
    <property type="entry name" value="ConA-like_dom_sf"/>
</dbReference>
<dbReference type="PROSITE" id="PS00308">
    <property type="entry name" value="LECTIN_LEGUME_ALPHA"/>
    <property type="match status" value="1"/>
</dbReference>
<gene>
    <name evidence="5" type="ORF">CISIN_1g047282mg</name>
</gene>
<dbReference type="STRING" id="2711.A0A067D1T0"/>
<feature type="compositionally biased region" description="Polar residues" evidence="3">
    <location>
        <begin position="173"/>
        <end position="187"/>
    </location>
</feature>
<dbReference type="EMBL" id="KK793357">
    <property type="protein sequence ID" value="KDO36718.1"/>
    <property type="molecule type" value="Genomic_DNA"/>
</dbReference>
<accession>A0A067D1T0</accession>
<dbReference type="InterPro" id="IPR001220">
    <property type="entry name" value="Legume_lectin_dom"/>
</dbReference>
<keyword evidence="2" id="KW-0430">Lectin</keyword>
<dbReference type="AlphaFoldDB" id="A0A067D1T0"/>
<dbReference type="PANTHER" id="PTHR32401">
    <property type="entry name" value="CONCANAVALIN A-LIKE LECTIN FAMILY PROTEIN"/>
    <property type="match status" value="1"/>
</dbReference>
<evidence type="ECO:0000256" key="3">
    <source>
        <dbReference type="SAM" id="MobiDB-lite"/>
    </source>
</evidence>
<evidence type="ECO:0000256" key="2">
    <source>
        <dbReference type="ARBA" id="ARBA00022734"/>
    </source>
</evidence>
<protein>
    <recommendedName>
        <fullName evidence="4">Legume lectin domain-containing protein</fullName>
    </recommendedName>
</protein>
<name>A0A067D1T0_CITSI</name>
<dbReference type="Gene3D" id="2.60.120.200">
    <property type="match status" value="1"/>
</dbReference>
<sequence length="187" mass="20877">MYLLRSDVKSGRRNEAWISYNSSTHNLSVAFTGFRNNSVVMQGLDYQVDLRQHLPEFVTFGFSMETGVDFTIFSIYLWEFNSSLEMDDETTNPVSNPKRRRKNITALVVRLSLGGGKLGQGGFGGVDKGFLRETNSFFSNWNVQLKHGKAVALCKGLFRDIRNPTGPYGGEATGSNPGISKSTRFKN</sequence>
<evidence type="ECO:0000256" key="1">
    <source>
        <dbReference type="ARBA" id="ARBA00007606"/>
    </source>
</evidence>
<evidence type="ECO:0000313" key="5">
    <source>
        <dbReference type="EMBL" id="KDO36718.1"/>
    </source>
</evidence>
<reference evidence="5 6" key="1">
    <citation type="submission" date="2014-04" db="EMBL/GenBank/DDBJ databases">
        <authorList>
            <consortium name="International Citrus Genome Consortium"/>
            <person name="Gmitter F."/>
            <person name="Chen C."/>
            <person name="Farmerie W."/>
            <person name="Harkins T."/>
            <person name="Desany B."/>
            <person name="Mohiuddin M."/>
            <person name="Kodira C."/>
            <person name="Borodovsky M."/>
            <person name="Lomsadze A."/>
            <person name="Burns P."/>
            <person name="Jenkins J."/>
            <person name="Prochnik S."/>
            <person name="Shu S."/>
            <person name="Chapman J."/>
            <person name="Pitluck S."/>
            <person name="Schmutz J."/>
            <person name="Rokhsar D."/>
        </authorList>
    </citation>
    <scope>NUCLEOTIDE SEQUENCE</scope>
</reference>
<evidence type="ECO:0000259" key="4">
    <source>
        <dbReference type="Pfam" id="PF00139"/>
    </source>
</evidence>
<dbReference type="Pfam" id="PF00139">
    <property type="entry name" value="Lectin_legB"/>
    <property type="match status" value="1"/>
</dbReference>
<feature type="region of interest" description="Disordered" evidence="3">
    <location>
        <begin position="165"/>
        <end position="187"/>
    </location>
</feature>
<comment type="similarity">
    <text evidence="1">Belongs to the leguminous lectin family.</text>
</comment>
<dbReference type="InterPro" id="IPR050258">
    <property type="entry name" value="Leguminous_Lectin"/>
</dbReference>
<dbReference type="InterPro" id="IPR000985">
    <property type="entry name" value="Lectin_LegA_CS"/>
</dbReference>
<organism evidence="5 6">
    <name type="scientific">Citrus sinensis</name>
    <name type="common">Sweet orange</name>
    <name type="synonym">Citrus aurantium var. sinensis</name>
    <dbReference type="NCBI Taxonomy" id="2711"/>
    <lineage>
        <taxon>Eukaryota</taxon>
        <taxon>Viridiplantae</taxon>
        <taxon>Streptophyta</taxon>
        <taxon>Embryophyta</taxon>
        <taxon>Tracheophyta</taxon>
        <taxon>Spermatophyta</taxon>
        <taxon>Magnoliopsida</taxon>
        <taxon>eudicotyledons</taxon>
        <taxon>Gunneridae</taxon>
        <taxon>Pentapetalae</taxon>
        <taxon>rosids</taxon>
        <taxon>malvids</taxon>
        <taxon>Sapindales</taxon>
        <taxon>Rutaceae</taxon>
        <taxon>Aurantioideae</taxon>
        <taxon>Citrus</taxon>
    </lineage>
</organism>
<proteinExistence type="inferred from homology"/>
<keyword evidence="6" id="KW-1185">Reference proteome</keyword>
<dbReference type="PANTHER" id="PTHR32401:SF49">
    <property type="entry name" value="OS10G0129200 PROTEIN"/>
    <property type="match status" value="1"/>
</dbReference>